<name>A0A2X4WFL5_LEDLE</name>
<dbReference type="PANTHER" id="PTHR43179">
    <property type="entry name" value="RHAMNOSYLTRANSFERASE WBBL"/>
    <property type="match status" value="1"/>
</dbReference>
<dbReference type="Pfam" id="PF00535">
    <property type="entry name" value="Glycos_transf_2"/>
    <property type="match status" value="1"/>
</dbReference>
<organism evidence="2 3">
    <name type="scientific">Lederbergia lenta</name>
    <name type="common">Bacillus lentus</name>
    <dbReference type="NCBI Taxonomy" id="1467"/>
    <lineage>
        <taxon>Bacteria</taxon>
        <taxon>Bacillati</taxon>
        <taxon>Bacillota</taxon>
        <taxon>Bacilli</taxon>
        <taxon>Bacillales</taxon>
        <taxon>Bacillaceae</taxon>
        <taxon>Lederbergia</taxon>
    </lineage>
</organism>
<dbReference type="Proteomes" id="UP000249134">
    <property type="component" value="Chromosome 1"/>
</dbReference>
<dbReference type="Gene3D" id="3.90.550.10">
    <property type="entry name" value="Spore Coat Polysaccharide Biosynthesis Protein SpsA, Chain A"/>
    <property type="match status" value="1"/>
</dbReference>
<proteinExistence type="predicted"/>
<keyword evidence="2" id="KW-0328">Glycosyltransferase</keyword>
<dbReference type="EC" id="2.4.-.-" evidence="2"/>
<keyword evidence="3" id="KW-1185">Reference proteome</keyword>
<dbReference type="KEGG" id="blen:NCTC4824_03285"/>
<dbReference type="SUPFAM" id="SSF53335">
    <property type="entry name" value="S-adenosyl-L-methionine-dependent methyltransferases"/>
    <property type="match status" value="1"/>
</dbReference>
<dbReference type="EMBL" id="LS483476">
    <property type="protein sequence ID" value="SQI61589.1"/>
    <property type="molecule type" value="Genomic_DNA"/>
</dbReference>
<dbReference type="CDD" id="cd04186">
    <property type="entry name" value="GT_2_like_c"/>
    <property type="match status" value="1"/>
</dbReference>
<dbReference type="InterPro" id="IPR029063">
    <property type="entry name" value="SAM-dependent_MTases_sf"/>
</dbReference>
<dbReference type="RefSeq" id="WP_066142177.1">
    <property type="nucleotide sequence ID" value="NZ_CBCSGM010000003.1"/>
</dbReference>
<dbReference type="AlphaFoldDB" id="A0A2X4WFL5"/>
<dbReference type="STRING" id="1348624.GCA_001591545_02490"/>
<evidence type="ECO:0000313" key="2">
    <source>
        <dbReference type="EMBL" id="SQI61589.1"/>
    </source>
</evidence>
<dbReference type="InterPro" id="IPR029044">
    <property type="entry name" value="Nucleotide-diphossugar_trans"/>
</dbReference>
<evidence type="ECO:0000259" key="1">
    <source>
        <dbReference type="Pfam" id="PF00535"/>
    </source>
</evidence>
<protein>
    <submittedName>
        <fullName evidence="2">Putative polypeptide N -acetylgalactosaminyltransferase-like protein 1</fullName>
        <ecNumber evidence="2">2.4.-.-</ecNumber>
    </submittedName>
</protein>
<dbReference type="Gene3D" id="3.40.50.150">
    <property type="entry name" value="Vaccinia Virus protein VP39"/>
    <property type="match status" value="1"/>
</dbReference>
<dbReference type="GO" id="GO:0016757">
    <property type="term" value="F:glycosyltransferase activity"/>
    <property type="evidence" value="ECO:0007669"/>
    <property type="project" value="UniProtKB-KW"/>
</dbReference>
<gene>
    <name evidence="2" type="primary">wbbL</name>
    <name evidence="2" type="ORF">NCTC4824_03285</name>
</gene>
<dbReference type="InterPro" id="IPR001173">
    <property type="entry name" value="Glyco_trans_2-like"/>
</dbReference>
<dbReference type="PANTHER" id="PTHR43179:SF7">
    <property type="entry name" value="RHAMNOSYLTRANSFERASE WBBL"/>
    <property type="match status" value="1"/>
</dbReference>
<sequence length="459" mass="52506">MKTSIIILTYNELALTKQCLNSIHKHTNVDDIELIIVDNGSTDGTVDYLKSLEKVQTIFNGKNLGFAKGCNQGVEVATGENILFLNNDTIVTKNWLQSMLKVLYKSEKVGMVGPVSNYVSGHQKIDVPYQTINEIDIFASEYCKENLEKTRQVLRLVGFCLLVKRDLIIKIGSFDERYEYGSFEDDDLCLRALQHGYELYIALDAFIHHHGHATFTGNQDIDINYLYLRNQQHFIDKWDIDLNYYMHPRYEIVQLVPMEAGKILDVGCGAGATGLELKNRQSCQLFGIELNPLAASFAKSHYQAVYEEDVEPLELALPDGYFDVILFADILEHLKDPGKVIQKYAQLLKPGGSMICSIPNILHAEALFPLLQGYWNYQNAGILDRTHLRFFTPNTVETLFPSDMFEIRTKKYNYIEVDPKVALFFNEVSHLAQKFDFSMNQLSDQIKIYQIIMHVIRKA</sequence>
<feature type="domain" description="Glycosyltransferase 2-like" evidence="1">
    <location>
        <begin position="4"/>
        <end position="171"/>
    </location>
</feature>
<evidence type="ECO:0000313" key="3">
    <source>
        <dbReference type="Proteomes" id="UP000249134"/>
    </source>
</evidence>
<dbReference type="SUPFAM" id="SSF53448">
    <property type="entry name" value="Nucleotide-diphospho-sugar transferases"/>
    <property type="match status" value="1"/>
</dbReference>
<keyword evidence="2" id="KW-0808">Transferase</keyword>
<dbReference type="CDD" id="cd02440">
    <property type="entry name" value="AdoMet_MTases"/>
    <property type="match status" value="1"/>
</dbReference>
<dbReference type="Pfam" id="PF13489">
    <property type="entry name" value="Methyltransf_23"/>
    <property type="match status" value="1"/>
</dbReference>
<reference evidence="2 3" key="1">
    <citation type="submission" date="2018-06" db="EMBL/GenBank/DDBJ databases">
        <authorList>
            <consortium name="Pathogen Informatics"/>
            <person name="Doyle S."/>
        </authorList>
    </citation>
    <scope>NUCLEOTIDE SEQUENCE [LARGE SCALE GENOMIC DNA]</scope>
    <source>
        <strain evidence="2 3">NCTC4824</strain>
    </source>
</reference>
<accession>A0A2X4WFL5</accession>